<dbReference type="SUPFAM" id="SSF143100">
    <property type="entry name" value="TTHA1013/TTHA0281-like"/>
    <property type="match status" value="1"/>
</dbReference>
<dbReference type="InterPro" id="IPR035069">
    <property type="entry name" value="TTHA1013/TTHA0281-like"/>
</dbReference>
<evidence type="ECO:0000313" key="2">
    <source>
        <dbReference type="EMBL" id="OHA02401.1"/>
    </source>
</evidence>
<name>A0A1G2KVC1_9BACT</name>
<accession>A0A1G2KVC1</accession>
<dbReference type="Gene3D" id="3.30.160.250">
    <property type="match status" value="1"/>
</dbReference>
<comment type="caution">
    <text evidence="2">The sequence shown here is derived from an EMBL/GenBank/DDBJ whole genome shotgun (WGS) entry which is preliminary data.</text>
</comment>
<dbReference type="PANTHER" id="PTHR34504:SF2">
    <property type="entry name" value="UPF0150 PROTEIN SSL0259"/>
    <property type="match status" value="1"/>
</dbReference>
<dbReference type="EMBL" id="MHQM01000048">
    <property type="protein sequence ID" value="OHA02401.1"/>
    <property type="molecule type" value="Genomic_DNA"/>
</dbReference>
<dbReference type="STRING" id="1802274.A3J58_01590"/>
<reference evidence="2 3" key="1">
    <citation type="journal article" date="2016" name="Nat. Commun.">
        <title>Thousands of microbial genomes shed light on interconnected biogeochemical processes in an aquifer system.</title>
        <authorList>
            <person name="Anantharaman K."/>
            <person name="Brown C.T."/>
            <person name="Hug L.A."/>
            <person name="Sharon I."/>
            <person name="Castelle C.J."/>
            <person name="Probst A.J."/>
            <person name="Thomas B.C."/>
            <person name="Singh A."/>
            <person name="Wilkins M.J."/>
            <person name="Karaoz U."/>
            <person name="Brodie E.L."/>
            <person name="Williams K.H."/>
            <person name="Hubbard S.S."/>
            <person name="Banfield J.F."/>
        </authorList>
    </citation>
    <scope>NUCLEOTIDE SEQUENCE [LARGE SCALE GENOMIC DNA]</scope>
</reference>
<organism evidence="2 3">
    <name type="scientific">Candidatus Sungbacteria bacterium RIFCSPHIGHO2_02_FULL_52_23</name>
    <dbReference type="NCBI Taxonomy" id="1802274"/>
    <lineage>
        <taxon>Bacteria</taxon>
        <taxon>Candidatus Sungiibacteriota</taxon>
    </lineage>
</organism>
<dbReference type="Pfam" id="PF15919">
    <property type="entry name" value="HicB_lk_antitox"/>
    <property type="match status" value="1"/>
</dbReference>
<sequence>MKPLPQKRGPHLNLPVVFSPEPEGGFTVTVPSLPGCVTFGKNLNEAKQMAQEAIELYLEDLAADGESLPANTDAFLSTVAVTLPRPALMHA</sequence>
<evidence type="ECO:0000259" key="1">
    <source>
        <dbReference type="Pfam" id="PF15919"/>
    </source>
</evidence>
<dbReference type="PANTHER" id="PTHR34504">
    <property type="entry name" value="ANTITOXIN HICB"/>
    <property type="match status" value="1"/>
</dbReference>
<dbReference type="InterPro" id="IPR051404">
    <property type="entry name" value="TA_system_antitoxin"/>
</dbReference>
<protein>
    <recommendedName>
        <fullName evidence="1">HicB-like antitoxin of toxin-antitoxin system domain-containing protein</fullName>
    </recommendedName>
</protein>
<dbReference type="Proteomes" id="UP000178510">
    <property type="component" value="Unassembled WGS sequence"/>
</dbReference>
<feature type="domain" description="HicB-like antitoxin of toxin-antitoxin system" evidence="1">
    <location>
        <begin position="15"/>
        <end position="72"/>
    </location>
</feature>
<dbReference type="AlphaFoldDB" id="A0A1G2KVC1"/>
<evidence type="ECO:0000313" key="3">
    <source>
        <dbReference type="Proteomes" id="UP000178510"/>
    </source>
</evidence>
<gene>
    <name evidence="2" type="ORF">A3J58_01590</name>
</gene>
<proteinExistence type="predicted"/>
<dbReference type="InterPro" id="IPR031807">
    <property type="entry name" value="HicB-like"/>
</dbReference>